<dbReference type="AlphaFoldDB" id="A0A833QLL4"/>
<comment type="caution">
    <text evidence="2">The sequence shown here is derived from an EMBL/GenBank/DDBJ whole genome shotgun (WGS) entry which is preliminary data.</text>
</comment>
<evidence type="ECO:0000313" key="2">
    <source>
        <dbReference type="EMBL" id="KAF3325383.1"/>
    </source>
</evidence>
<dbReference type="InterPro" id="IPR012341">
    <property type="entry name" value="6hp_glycosidase-like_sf"/>
</dbReference>
<dbReference type="GO" id="GO:0005975">
    <property type="term" value="P:carbohydrate metabolic process"/>
    <property type="evidence" value="ECO:0007669"/>
    <property type="project" value="InterPro"/>
</dbReference>
<dbReference type="GO" id="GO:0005509">
    <property type="term" value="F:calcium ion binding"/>
    <property type="evidence" value="ECO:0007669"/>
    <property type="project" value="InterPro"/>
</dbReference>
<evidence type="ECO:0000313" key="3">
    <source>
        <dbReference type="Proteomes" id="UP000623129"/>
    </source>
</evidence>
<name>A0A833QLL4_9POAL</name>
<dbReference type="EMBL" id="SWLB01000020">
    <property type="protein sequence ID" value="KAF3325383.1"/>
    <property type="molecule type" value="Genomic_DNA"/>
</dbReference>
<organism evidence="2 3">
    <name type="scientific">Carex littledalei</name>
    <dbReference type="NCBI Taxonomy" id="544730"/>
    <lineage>
        <taxon>Eukaryota</taxon>
        <taxon>Viridiplantae</taxon>
        <taxon>Streptophyta</taxon>
        <taxon>Embryophyta</taxon>
        <taxon>Tracheophyta</taxon>
        <taxon>Spermatophyta</taxon>
        <taxon>Magnoliopsida</taxon>
        <taxon>Liliopsida</taxon>
        <taxon>Poales</taxon>
        <taxon>Cyperaceae</taxon>
        <taxon>Cyperoideae</taxon>
        <taxon>Cariceae</taxon>
        <taxon>Carex</taxon>
        <taxon>Carex subgen. Euthyceras</taxon>
    </lineage>
</organism>
<dbReference type="GO" id="GO:0016020">
    <property type="term" value="C:membrane"/>
    <property type="evidence" value="ECO:0007669"/>
    <property type="project" value="InterPro"/>
</dbReference>
<sequence length="97" mass="11285">MVMAFLLKKPSSFETRYWNSNSWDSLVRINSLDTLTLLGDRDTFSSAVQWVSTNVQFNIKASSFANLTARDGEKPRRKRFVARCQMRKEICQSLAMW</sequence>
<dbReference type="Pfam" id="PF01532">
    <property type="entry name" value="Glyco_hydro_47"/>
    <property type="match status" value="1"/>
</dbReference>
<reference evidence="2" key="1">
    <citation type="submission" date="2020-01" db="EMBL/GenBank/DDBJ databases">
        <title>Genome sequence of Kobresia littledalei, the first chromosome-level genome in the family Cyperaceae.</title>
        <authorList>
            <person name="Qu G."/>
        </authorList>
    </citation>
    <scope>NUCLEOTIDE SEQUENCE</scope>
    <source>
        <strain evidence="2">C.B.Clarke</strain>
        <tissue evidence="2">Leaf</tissue>
    </source>
</reference>
<dbReference type="InterPro" id="IPR001382">
    <property type="entry name" value="Glyco_hydro_47"/>
</dbReference>
<dbReference type="InterPro" id="IPR036026">
    <property type="entry name" value="Seven-hairpin_glycosidases"/>
</dbReference>
<dbReference type="Proteomes" id="UP000623129">
    <property type="component" value="Unassembled WGS sequence"/>
</dbReference>
<dbReference type="Gene3D" id="1.50.10.10">
    <property type="match status" value="1"/>
</dbReference>
<dbReference type="SUPFAM" id="SSF48225">
    <property type="entry name" value="Seven-hairpin glycosidases"/>
    <property type="match status" value="1"/>
</dbReference>
<evidence type="ECO:0000256" key="1">
    <source>
        <dbReference type="ARBA" id="ARBA00007658"/>
    </source>
</evidence>
<accession>A0A833QLL4</accession>
<proteinExistence type="inferred from homology"/>
<dbReference type="GO" id="GO:0004571">
    <property type="term" value="F:mannosyl-oligosaccharide 1,2-alpha-mannosidase activity"/>
    <property type="evidence" value="ECO:0007669"/>
    <property type="project" value="InterPro"/>
</dbReference>
<gene>
    <name evidence="2" type="ORF">FCM35_KLT10454</name>
</gene>
<dbReference type="GO" id="GO:0012505">
    <property type="term" value="C:endomembrane system"/>
    <property type="evidence" value="ECO:0007669"/>
    <property type="project" value="UniProtKB-ARBA"/>
</dbReference>
<protein>
    <submittedName>
        <fullName evidence="2">Uncharacterized protein</fullName>
    </submittedName>
</protein>
<keyword evidence="3" id="KW-1185">Reference proteome</keyword>
<comment type="similarity">
    <text evidence="1">Belongs to the glycosyl hydrolase 47 family.</text>
</comment>